<organism evidence="2">
    <name type="scientific">Rhipicephalus appendiculatus</name>
    <name type="common">Brown ear tick</name>
    <dbReference type="NCBI Taxonomy" id="34631"/>
    <lineage>
        <taxon>Eukaryota</taxon>
        <taxon>Metazoa</taxon>
        <taxon>Ecdysozoa</taxon>
        <taxon>Arthropoda</taxon>
        <taxon>Chelicerata</taxon>
        <taxon>Arachnida</taxon>
        <taxon>Acari</taxon>
        <taxon>Parasitiformes</taxon>
        <taxon>Ixodida</taxon>
        <taxon>Ixodoidea</taxon>
        <taxon>Ixodidae</taxon>
        <taxon>Rhipicephalinae</taxon>
        <taxon>Rhipicephalus</taxon>
        <taxon>Rhipicephalus</taxon>
    </lineage>
</organism>
<sequence>MMRRMETNFLDMILVCALLVANHVSSAASESNSEDYDSPAENDIKQFLNTDKNIWTIITTANDSEECKVDKKQFINSTHLYFSRKHRTRTLTVFTNMYGKFDSQDPPYEIEVGPKGGAPKGVEELIYRGKEDICGVFELRNITNGYSDACDPFDETSCSQYRAYDIRVRGYGGRESARQCLRWFEKMYPEETFQRKLYSGSCNNIGRINWLG</sequence>
<evidence type="ECO:0000313" key="2">
    <source>
        <dbReference type="EMBL" id="JAP81989.1"/>
    </source>
</evidence>
<accession>A0A131YRV0</accession>
<name>A0A131YRV0_RHIAP</name>
<keyword evidence="1" id="KW-0732">Signal</keyword>
<feature type="signal peptide" evidence="1">
    <location>
        <begin position="1"/>
        <end position="27"/>
    </location>
</feature>
<dbReference type="EMBL" id="GEDV01006568">
    <property type="protein sequence ID" value="JAP81989.1"/>
    <property type="molecule type" value="Transcribed_RNA"/>
</dbReference>
<protein>
    <submittedName>
        <fullName evidence="2">Lipocalin</fullName>
    </submittedName>
</protein>
<reference evidence="2" key="1">
    <citation type="journal article" date="2016" name="Ticks Tick Borne Dis.">
        <title>De novo assembly and annotation of the salivary gland transcriptome of Rhipicephalus appendiculatus male and female ticks during blood feeding.</title>
        <authorList>
            <person name="de Castro M.H."/>
            <person name="de Klerk D."/>
            <person name="Pienaar R."/>
            <person name="Latif A.A."/>
            <person name="Rees D.J."/>
            <person name="Mans B.J."/>
        </authorList>
    </citation>
    <scope>NUCLEOTIDE SEQUENCE</scope>
    <source>
        <tissue evidence="2">Salivary glands</tissue>
    </source>
</reference>
<feature type="chain" id="PRO_5007285923" evidence="1">
    <location>
        <begin position="28"/>
        <end position="212"/>
    </location>
</feature>
<proteinExistence type="predicted"/>
<dbReference type="AlphaFoldDB" id="A0A131YRV0"/>
<evidence type="ECO:0000256" key="1">
    <source>
        <dbReference type="SAM" id="SignalP"/>
    </source>
</evidence>